<dbReference type="Pfam" id="PF00348">
    <property type="entry name" value="polyprenyl_synt"/>
    <property type="match status" value="1"/>
</dbReference>
<dbReference type="AlphaFoldDB" id="A0AAU7E0J8"/>
<dbReference type="PROSITE" id="PS00444">
    <property type="entry name" value="POLYPRENYL_SYNTHASE_2"/>
    <property type="match status" value="1"/>
</dbReference>
<reference evidence="7" key="1">
    <citation type="submission" date="2024-02" db="EMBL/GenBank/DDBJ databases">
        <title>Tomenella chthoni gen. nov. sp. nov., a member of the family Jonesiaceae isolated from bat guano.</title>
        <authorList>
            <person name="Miller S.L."/>
            <person name="King J."/>
            <person name="Sankaranarayanan K."/>
            <person name="Lawson P.A."/>
        </authorList>
    </citation>
    <scope>NUCLEOTIDE SEQUENCE</scope>
    <source>
        <strain evidence="7">BS-20</strain>
    </source>
</reference>
<comment type="similarity">
    <text evidence="2 6">Belongs to the FPP/GGPP synthase family.</text>
</comment>
<evidence type="ECO:0000256" key="6">
    <source>
        <dbReference type="RuleBase" id="RU004466"/>
    </source>
</evidence>
<dbReference type="InterPro" id="IPR000092">
    <property type="entry name" value="Polyprenyl_synt"/>
</dbReference>
<evidence type="ECO:0000256" key="5">
    <source>
        <dbReference type="ARBA" id="ARBA00022842"/>
    </source>
</evidence>
<evidence type="ECO:0000313" key="7">
    <source>
        <dbReference type="EMBL" id="XBH23097.1"/>
    </source>
</evidence>
<sequence>MSQSVPVSLSAPAANLSVSELVEAEGLKQQLEERLTAVLAEQRGQLTTISSDSDLLIDAWAPMLMGGKRLRAAFAYWAWRAYGGQAQAANRSGVIQVCAALEMFQAAALFHDDVMDRSDTRRGIPTAHRSFAQTHLDEKLHGDADQYGLSAAILLGDLSLIASENEFRAGAATFPAAQGFEAHKHFDAMRTVVTVGQFLDVHAQVAQWEEDLTGAEARSLTVIETKTASYSVNSPLQIGASLAGAPAVEHEKLRDFGIPVGMAYQLVDDLLGIFGDPEVTGKPAGDDLREGKRTVLVIEALRALAPQDRATLQDSLGMSDLTDDQVTNLIALIKSSGAVQATQRRIDELTTQGLNALASLNINQPGREFLEQLTALALRRKF</sequence>
<dbReference type="PANTHER" id="PTHR12001">
    <property type="entry name" value="GERANYLGERANYL PYROPHOSPHATE SYNTHASE"/>
    <property type="match status" value="1"/>
</dbReference>
<dbReference type="InterPro" id="IPR033749">
    <property type="entry name" value="Polyprenyl_synt_CS"/>
</dbReference>
<gene>
    <name evidence="7" type="ORF">V5R04_07800</name>
</gene>
<comment type="cofactor">
    <cofactor evidence="1">
        <name>Mg(2+)</name>
        <dbReference type="ChEBI" id="CHEBI:18420"/>
    </cofactor>
</comment>
<dbReference type="GO" id="GO:0046872">
    <property type="term" value="F:metal ion binding"/>
    <property type="evidence" value="ECO:0007669"/>
    <property type="project" value="UniProtKB-KW"/>
</dbReference>
<evidence type="ECO:0000256" key="3">
    <source>
        <dbReference type="ARBA" id="ARBA00022679"/>
    </source>
</evidence>
<keyword evidence="5" id="KW-0460">Magnesium</keyword>
<dbReference type="EMBL" id="CP146203">
    <property type="protein sequence ID" value="XBH23097.1"/>
    <property type="molecule type" value="Genomic_DNA"/>
</dbReference>
<dbReference type="PANTHER" id="PTHR12001:SF85">
    <property type="entry name" value="SHORT CHAIN ISOPRENYL DIPHOSPHATE SYNTHASE"/>
    <property type="match status" value="1"/>
</dbReference>
<name>A0AAU7E0J8_9MICO</name>
<proteinExistence type="inferred from homology"/>
<protein>
    <submittedName>
        <fullName evidence="7">Polyprenyl synthetase family protein</fullName>
    </submittedName>
</protein>
<dbReference type="SFLD" id="SFLDS00005">
    <property type="entry name" value="Isoprenoid_Synthase_Type_I"/>
    <property type="match status" value="1"/>
</dbReference>
<dbReference type="Gene3D" id="1.10.600.10">
    <property type="entry name" value="Farnesyl Diphosphate Synthase"/>
    <property type="match status" value="1"/>
</dbReference>
<accession>A0AAU7E0J8</accession>
<dbReference type="SUPFAM" id="SSF48576">
    <property type="entry name" value="Terpenoid synthases"/>
    <property type="match status" value="1"/>
</dbReference>
<dbReference type="GO" id="GO:0008299">
    <property type="term" value="P:isoprenoid biosynthetic process"/>
    <property type="evidence" value="ECO:0007669"/>
    <property type="project" value="InterPro"/>
</dbReference>
<evidence type="ECO:0000256" key="2">
    <source>
        <dbReference type="ARBA" id="ARBA00006706"/>
    </source>
</evidence>
<organism evidence="7">
    <name type="scientific">Jonesiaceae bacterium BS-20</name>
    <dbReference type="NCBI Taxonomy" id="3120821"/>
    <lineage>
        <taxon>Bacteria</taxon>
        <taxon>Bacillati</taxon>
        <taxon>Actinomycetota</taxon>
        <taxon>Actinomycetes</taxon>
        <taxon>Micrococcales</taxon>
        <taxon>Jonesiaceae</taxon>
    </lineage>
</organism>
<keyword evidence="4" id="KW-0479">Metal-binding</keyword>
<dbReference type="GO" id="GO:0004659">
    <property type="term" value="F:prenyltransferase activity"/>
    <property type="evidence" value="ECO:0007669"/>
    <property type="project" value="InterPro"/>
</dbReference>
<dbReference type="CDD" id="cd00685">
    <property type="entry name" value="Trans_IPPS_HT"/>
    <property type="match status" value="1"/>
</dbReference>
<evidence type="ECO:0000256" key="1">
    <source>
        <dbReference type="ARBA" id="ARBA00001946"/>
    </source>
</evidence>
<dbReference type="InterPro" id="IPR008949">
    <property type="entry name" value="Isoprenoid_synthase_dom_sf"/>
</dbReference>
<evidence type="ECO:0000256" key="4">
    <source>
        <dbReference type="ARBA" id="ARBA00022723"/>
    </source>
</evidence>
<keyword evidence="3 6" id="KW-0808">Transferase</keyword>